<dbReference type="InterPro" id="IPR001905">
    <property type="entry name" value="Ammonium_transpt"/>
</dbReference>
<gene>
    <name evidence="11" type="ORF">SAMN04487984_0900</name>
</gene>
<keyword evidence="3" id="KW-0813">Transport</keyword>
<proteinExistence type="inferred from homology"/>
<evidence type="ECO:0000313" key="11">
    <source>
        <dbReference type="EMBL" id="SMC39186.1"/>
    </source>
</evidence>
<keyword evidence="5 9" id="KW-1133">Transmembrane helix</keyword>
<feature type="transmembrane region" description="Helical" evidence="9">
    <location>
        <begin position="37"/>
        <end position="57"/>
    </location>
</feature>
<name>A0A1W1YSS3_9LACT</name>
<evidence type="ECO:0000256" key="6">
    <source>
        <dbReference type="ARBA" id="ARBA00023136"/>
    </source>
</evidence>
<feature type="transmembrane region" description="Helical" evidence="9">
    <location>
        <begin position="88"/>
        <end position="108"/>
    </location>
</feature>
<keyword evidence="7" id="KW-0924">Ammonia transport</keyword>
<dbReference type="Proteomes" id="UP000243884">
    <property type="component" value="Unassembled WGS sequence"/>
</dbReference>
<evidence type="ECO:0000256" key="9">
    <source>
        <dbReference type="SAM" id="Phobius"/>
    </source>
</evidence>
<keyword evidence="4 9" id="KW-0812">Transmembrane</keyword>
<keyword evidence="12" id="KW-1185">Reference proteome</keyword>
<keyword evidence="6 9" id="KW-0472">Membrane</keyword>
<evidence type="ECO:0000256" key="7">
    <source>
        <dbReference type="ARBA" id="ARBA00023177"/>
    </source>
</evidence>
<feature type="transmembrane region" description="Helical" evidence="9">
    <location>
        <begin position="115"/>
        <end position="135"/>
    </location>
</feature>
<feature type="transmembrane region" description="Helical" evidence="9">
    <location>
        <begin position="213"/>
        <end position="237"/>
    </location>
</feature>
<dbReference type="STRING" id="371602.SAMN04487984_0900"/>
<dbReference type="AlphaFoldDB" id="A0A1W1YSS3"/>
<dbReference type="GO" id="GO:0008519">
    <property type="term" value="F:ammonium channel activity"/>
    <property type="evidence" value="ECO:0007669"/>
    <property type="project" value="InterPro"/>
</dbReference>
<evidence type="ECO:0000256" key="4">
    <source>
        <dbReference type="ARBA" id="ARBA00022692"/>
    </source>
</evidence>
<dbReference type="Pfam" id="PF00909">
    <property type="entry name" value="Ammonium_transp"/>
    <property type="match status" value="1"/>
</dbReference>
<feature type="transmembrane region" description="Helical" evidence="9">
    <location>
        <begin position="6"/>
        <end position="25"/>
    </location>
</feature>
<accession>A0A1W1YSS3</accession>
<evidence type="ECO:0000313" key="12">
    <source>
        <dbReference type="Proteomes" id="UP000243884"/>
    </source>
</evidence>
<reference evidence="12" key="1">
    <citation type="submission" date="2017-04" db="EMBL/GenBank/DDBJ databases">
        <authorList>
            <person name="Varghese N."/>
            <person name="Submissions S."/>
        </authorList>
    </citation>
    <scope>NUCLEOTIDE SEQUENCE [LARGE SCALE GENOMIC DNA]</scope>
    <source>
        <strain evidence="12">DSM 21500</strain>
    </source>
</reference>
<feature type="domain" description="Ammonium transporter AmtB-like" evidence="10">
    <location>
        <begin position="5"/>
        <end position="328"/>
    </location>
</feature>
<evidence type="ECO:0000256" key="1">
    <source>
        <dbReference type="ARBA" id="ARBA00004141"/>
    </source>
</evidence>
<evidence type="ECO:0000256" key="2">
    <source>
        <dbReference type="ARBA" id="ARBA00005887"/>
    </source>
</evidence>
<protein>
    <recommendedName>
        <fullName evidence="8">Ammonium transporter</fullName>
    </recommendedName>
</protein>
<comment type="subcellular location">
    <subcellularLocation>
        <location evidence="1">Membrane</location>
        <topology evidence="1">Multi-pass membrane protein</topology>
    </subcellularLocation>
</comment>
<evidence type="ECO:0000256" key="8">
    <source>
        <dbReference type="ARBA" id="ARBA00050025"/>
    </source>
</evidence>
<feature type="transmembrane region" description="Helical" evidence="9">
    <location>
        <begin position="244"/>
        <end position="264"/>
    </location>
</feature>
<dbReference type="PANTHER" id="PTHR43029:SF10">
    <property type="entry name" value="AMMONIUM TRANSPORTER MEP2"/>
    <property type="match status" value="1"/>
</dbReference>
<dbReference type="EMBL" id="FWXK01000004">
    <property type="protein sequence ID" value="SMC39186.1"/>
    <property type="molecule type" value="Genomic_DNA"/>
</dbReference>
<dbReference type="Gene3D" id="1.10.3430.10">
    <property type="entry name" value="Ammonium transporter AmtB like domains"/>
    <property type="match status" value="1"/>
</dbReference>
<comment type="similarity">
    <text evidence="2">Belongs to the ammonia transporter channel (TC 1.A.11.2) family.</text>
</comment>
<dbReference type="PANTHER" id="PTHR43029">
    <property type="entry name" value="AMMONIUM TRANSPORTER MEP2"/>
    <property type="match status" value="1"/>
</dbReference>
<sequence length="388" mass="43334">MFEWLCFLNMWVMIFAVGLLYMAMLPHVAKEQILKRFFSAMIVGITTWLLIGYPLAFNDGNGFIGYWSLGWLKLFTESIINPSMIKEMFVQLCFCLYAITMLIGGIIDRCRIRDLCFIITIWIVGCYAPLAHMIWTKEGWLAQLGVIDYSGALVVHLSAGFVAYLFAWLFSPPSEDAREIPKDYPWQFISSILIAFGWFAFNMAPAKGFNNEAMLALLNSMISIVIGVIVMGIVGYFSHRRIQLSDLCDGMICGLVTSTSAVGIVSPFKVMVICGVSCLTINWSQRHLLSRISIYDSVDSFSMNGIGGAMSALVCGLMFSGQQVERQLVGIVVTIALGSFIFGLLKCFVRYLENHLNQESIYDTLLSAERPYGKGGDVNRVRSGTKQL</sequence>
<dbReference type="SUPFAM" id="SSF111352">
    <property type="entry name" value="Ammonium transporter"/>
    <property type="match status" value="1"/>
</dbReference>
<organism evidence="11 12">
    <name type="scientific">Aerococcus suis</name>
    <dbReference type="NCBI Taxonomy" id="371602"/>
    <lineage>
        <taxon>Bacteria</taxon>
        <taxon>Bacillati</taxon>
        <taxon>Bacillota</taxon>
        <taxon>Bacilli</taxon>
        <taxon>Lactobacillales</taxon>
        <taxon>Aerococcaceae</taxon>
        <taxon>Aerococcus</taxon>
    </lineage>
</organism>
<feature type="transmembrane region" description="Helical" evidence="9">
    <location>
        <begin position="327"/>
        <end position="349"/>
    </location>
</feature>
<feature type="transmembrane region" description="Helical" evidence="9">
    <location>
        <begin position="147"/>
        <end position="171"/>
    </location>
</feature>
<dbReference type="GO" id="GO:0005886">
    <property type="term" value="C:plasma membrane"/>
    <property type="evidence" value="ECO:0007669"/>
    <property type="project" value="TreeGrafter"/>
</dbReference>
<evidence type="ECO:0000259" key="10">
    <source>
        <dbReference type="Pfam" id="PF00909"/>
    </source>
</evidence>
<evidence type="ECO:0000256" key="5">
    <source>
        <dbReference type="ARBA" id="ARBA00022989"/>
    </source>
</evidence>
<dbReference type="InterPro" id="IPR024041">
    <property type="entry name" value="NH4_transpt_AmtB-like_dom"/>
</dbReference>
<evidence type="ECO:0000256" key="3">
    <source>
        <dbReference type="ARBA" id="ARBA00022448"/>
    </source>
</evidence>
<dbReference type="InterPro" id="IPR029020">
    <property type="entry name" value="Ammonium/urea_transptr"/>
</dbReference>
<feature type="transmembrane region" description="Helical" evidence="9">
    <location>
        <begin position="183"/>
        <end position="201"/>
    </location>
</feature>